<keyword evidence="6" id="KW-0648">Protein biosynthesis</keyword>
<dbReference type="AlphaFoldDB" id="A0A8T0J5A5"/>
<keyword evidence="4" id="KW-0547">Nucleotide-binding</keyword>
<keyword evidence="5" id="KW-0067">ATP-binding</keyword>
<evidence type="ECO:0000313" key="12">
    <source>
        <dbReference type="Proteomes" id="UP000822688"/>
    </source>
</evidence>
<keyword evidence="7" id="KW-0030">Aminoacyl-tRNA synthetase</keyword>
<protein>
    <recommendedName>
        <fullName evidence="2">serine--tRNA ligase</fullName>
        <ecNumber evidence="2">6.1.1.11</ecNumber>
    </recommendedName>
    <alternativeName>
        <fullName evidence="8">Seryl-tRNA synthetase</fullName>
    </alternativeName>
</protein>
<evidence type="ECO:0000256" key="2">
    <source>
        <dbReference type="ARBA" id="ARBA00012840"/>
    </source>
</evidence>
<organism evidence="11 12">
    <name type="scientific">Ceratodon purpureus</name>
    <name type="common">Fire moss</name>
    <name type="synonym">Dicranum purpureum</name>
    <dbReference type="NCBI Taxonomy" id="3225"/>
    <lineage>
        <taxon>Eukaryota</taxon>
        <taxon>Viridiplantae</taxon>
        <taxon>Streptophyta</taxon>
        <taxon>Embryophyta</taxon>
        <taxon>Bryophyta</taxon>
        <taxon>Bryophytina</taxon>
        <taxon>Bryopsida</taxon>
        <taxon>Dicranidae</taxon>
        <taxon>Pseudoditrichales</taxon>
        <taxon>Ditrichaceae</taxon>
        <taxon>Ceratodon</taxon>
    </lineage>
</organism>
<dbReference type="CDD" id="cd00770">
    <property type="entry name" value="SerRS_core"/>
    <property type="match status" value="1"/>
</dbReference>
<dbReference type="Pfam" id="PF00587">
    <property type="entry name" value="tRNA-synt_2b"/>
    <property type="match status" value="1"/>
</dbReference>
<dbReference type="FunFam" id="3.30.930.10:FF:000026">
    <property type="entry name" value="Seryl-tRNA synthetase, cytoplasmic"/>
    <property type="match status" value="1"/>
</dbReference>
<dbReference type="Gene3D" id="3.30.930.10">
    <property type="entry name" value="Bira Bifunctional Protein, Domain 2"/>
    <property type="match status" value="1"/>
</dbReference>
<dbReference type="EMBL" id="CM026421">
    <property type="protein sequence ID" value="KAG0591074.1"/>
    <property type="molecule type" value="Genomic_DNA"/>
</dbReference>
<evidence type="ECO:0000256" key="3">
    <source>
        <dbReference type="ARBA" id="ARBA00022598"/>
    </source>
</evidence>
<dbReference type="InterPro" id="IPR015866">
    <property type="entry name" value="Ser-tRNA-synth_1_N"/>
</dbReference>
<dbReference type="Gene3D" id="1.10.287.40">
    <property type="entry name" value="Serine-tRNA synthetase, tRNA binding domain"/>
    <property type="match status" value="1"/>
</dbReference>
<feature type="region of interest" description="Disordered" evidence="9">
    <location>
        <begin position="452"/>
        <end position="490"/>
    </location>
</feature>
<evidence type="ECO:0000256" key="9">
    <source>
        <dbReference type="SAM" id="MobiDB-lite"/>
    </source>
</evidence>
<keyword evidence="3" id="KW-0436">Ligase</keyword>
<dbReference type="EC" id="6.1.1.11" evidence="2"/>
<evidence type="ECO:0000256" key="5">
    <source>
        <dbReference type="ARBA" id="ARBA00022840"/>
    </source>
</evidence>
<dbReference type="InterPro" id="IPR033729">
    <property type="entry name" value="SerRS_core"/>
</dbReference>
<dbReference type="InterPro" id="IPR002314">
    <property type="entry name" value="aa-tRNA-synt_IIb"/>
</dbReference>
<reference evidence="11" key="1">
    <citation type="submission" date="2020-06" db="EMBL/GenBank/DDBJ databases">
        <title>WGS assembly of Ceratodon purpureus strain R40.</title>
        <authorList>
            <person name="Carey S.B."/>
            <person name="Jenkins J."/>
            <person name="Shu S."/>
            <person name="Lovell J.T."/>
            <person name="Sreedasyam A."/>
            <person name="Maumus F."/>
            <person name="Tiley G.P."/>
            <person name="Fernandez-Pozo N."/>
            <person name="Barry K."/>
            <person name="Chen C."/>
            <person name="Wang M."/>
            <person name="Lipzen A."/>
            <person name="Daum C."/>
            <person name="Saski C.A."/>
            <person name="Payton A.C."/>
            <person name="Mcbreen J.C."/>
            <person name="Conrad R.E."/>
            <person name="Kollar L.M."/>
            <person name="Olsson S."/>
            <person name="Huttunen S."/>
            <person name="Landis J.B."/>
            <person name="Wickett N.J."/>
            <person name="Johnson M.G."/>
            <person name="Rensing S.A."/>
            <person name="Grimwood J."/>
            <person name="Schmutz J."/>
            <person name="Mcdaniel S.F."/>
        </authorList>
    </citation>
    <scope>NUCLEOTIDE SEQUENCE</scope>
    <source>
        <strain evidence="11">R40</strain>
    </source>
</reference>
<evidence type="ECO:0000313" key="11">
    <source>
        <dbReference type="EMBL" id="KAG0591074.1"/>
    </source>
</evidence>
<evidence type="ECO:0000256" key="4">
    <source>
        <dbReference type="ARBA" id="ARBA00022741"/>
    </source>
</evidence>
<dbReference type="InterPro" id="IPR006195">
    <property type="entry name" value="aa-tRNA-synth_II"/>
</dbReference>
<comment type="caution">
    <text evidence="11">The sequence shown here is derived from an EMBL/GenBank/DDBJ whole genome shotgun (WGS) entry which is preliminary data.</text>
</comment>
<dbReference type="GO" id="GO:0006434">
    <property type="term" value="P:seryl-tRNA aminoacylation"/>
    <property type="evidence" value="ECO:0007669"/>
    <property type="project" value="InterPro"/>
</dbReference>
<evidence type="ECO:0000256" key="1">
    <source>
        <dbReference type="ARBA" id="ARBA00010728"/>
    </source>
</evidence>
<dbReference type="PRINTS" id="PR00981">
    <property type="entry name" value="TRNASYNTHSER"/>
</dbReference>
<dbReference type="GO" id="GO:0005524">
    <property type="term" value="F:ATP binding"/>
    <property type="evidence" value="ECO:0007669"/>
    <property type="project" value="UniProtKB-KW"/>
</dbReference>
<feature type="compositionally biased region" description="Basic and acidic residues" evidence="9">
    <location>
        <begin position="452"/>
        <end position="466"/>
    </location>
</feature>
<feature type="compositionally biased region" description="Basic and acidic residues" evidence="9">
    <location>
        <begin position="76"/>
        <end position="89"/>
    </location>
</feature>
<evidence type="ECO:0000259" key="10">
    <source>
        <dbReference type="PROSITE" id="PS50862"/>
    </source>
</evidence>
<dbReference type="InterPro" id="IPR002317">
    <property type="entry name" value="Ser-tRNA-ligase_type_1"/>
</dbReference>
<comment type="similarity">
    <text evidence="1">Belongs to the class-II aminoacyl-tRNA synthetase family. Type-1 seryl-tRNA synthetase subfamily.</text>
</comment>
<feature type="region of interest" description="Disordered" evidence="9">
    <location>
        <begin position="69"/>
        <end position="89"/>
    </location>
</feature>
<dbReference type="InterPro" id="IPR045864">
    <property type="entry name" value="aa-tRNA-synth_II/BPL/LPL"/>
</dbReference>
<dbReference type="SUPFAM" id="SSF46589">
    <property type="entry name" value="tRNA-binding arm"/>
    <property type="match status" value="1"/>
</dbReference>
<feature type="domain" description="Aminoacyl-transfer RNA synthetases class-II family profile" evidence="10">
    <location>
        <begin position="158"/>
        <end position="433"/>
    </location>
</feature>
<dbReference type="Proteomes" id="UP000822688">
    <property type="component" value="Chromosome 1"/>
</dbReference>
<accession>A0A8T0J5A5</accession>
<evidence type="ECO:0000256" key="8">
    <source>
        <dbReference type="ARBA" id="ARBA00031113"/>
    </source>
</evidence>
<dbReference type="InterPro" id="IPR010978">
    <property type="entry name" value="tRNA-bd_arm"/>
</dbReference>
<dbReference type="Pfam" id="PF02403">
    <property type="entry name" value="Seryl_tRNA_N"/>
    <property type="match status" value="1"/>
</dbReference>
<proteinExistence type="inferred from homology"/>
<name>A0A8T0J5A5_CERPU</name>
<evidence type="ECO:0000256" key="6">
    <source>
        <dbReference type="ARBA" id="ARBA00022917"/>
    </source>
</evidence>
<dbReference type="PANTHER" id="PTHR11778">
    <property type="entry name" value="SERYL-TRNA SYNTHETASE"/>
    <property type="match status" value="1"/>
</dbReference>
<evidence type="ECO:0000256" key="7">
    <source>
        <dbReference type="ARBA" id="ARBA00023146"/>
    </source>
</evidence>
<gene>
    <name evidence="11" type="ORF">KC19_1G147300</name>
</gene>
<dbReference type="NCBIfam" id="TIGR00414">
    <property type="entry name" value="serS"/>
    <property type="match status" value="1"/>
</dbReference>
<dbReference type="PROSITE" id="PS50862">
    <property type="entry name" value="AA_TRNA_LIGASE_II"/>
    <property type="match status" value="1"/>
</dbReference>
<dbReference type="GO" id="GO:0004828">
    <property type="term" value="F:serine-tRNA ligase activity"/>
    <property type="evidence" value="ECO:0007669"/>
    <property type="project" value="UniProtKB-EC"/>
</dbReference>
<dbReference type="InterPro" id="IPR042103">
    <property type="entry name" value="SerRS_1_N_sf"/>
</dbReference>
<sequence length="539" mass="60730">MLDINLFRAEKGGDPECIRESQRRRHNSVELVDEVVKLDQEWRKKQFDVEAKRKEVNQVQDGIKKKKMAMAQAGKSGKEDEKAVLERETGELVAEKTRLEGEKASLEVEAADCKTAMEAKLRLVGNLVHDSVPVDDNEDNNVVVRTWGTPREESGLVNHVDLVNKLGIVELEAGTDVAGGRGYFLKHYGVMLNQALINFGLAFLIKRGYTLLQTPFFMRQEVMAQCAQLAQFDEELYKVTGEGDDKYLIATAEQPLCALHRNQWMDTKAVPMKYAGYSTCFRKEAGSHGRDTLGIFRVHQFEKVEQFCITSPNDDESWKMFDEMIKNSEEFYQQLGLPYRVVSIVSGALNDAAAKKYDLEAWFPASKTFRELVSCSNCTDFQARNLEIRYGQKKMNDQVKNYCHLLNSTLTATERTLCCILENYQTAEGVRVPEVLQPFMLGTEFIPFTEASKKDTKKDTKKDSKPKNPPTKVPAAGAQEKKVGTDNASGGIELSSRLGLGTRWLSDGARRHFSHTRHLPSFRAASLSYLAARSIALLL</sequence>
<keyword evidence="12" id="KW-1185">Reference proteome</keyword>
<dbReference type="SUPFAM" id="SSF55681">
    <property type="entry name" value="Class II aaRS and biotin synthetases"/>
    <property type="match status" value="1"/>
</dbReference>